<dbReference type="Proteomes" id="UP001064048">
    <property type="component" value="Chromosome 8"/>
</dbReference>
<organism evidence="1 2">
    <name type="scientific">Choristoneura fumiferana</name>
    <name type="common">Spruce budworm moth</name>
    <name type="synonym">Archips fumiferana</name>
    <dbReference type="NCBI Taxonomy" id="7141"/>
    <lineage>
        <taxon>Eukaryota</taxon>
        <taxon>Metazoa</taxon>
        <taxon>Ecdysozoa</taxon>
        <taxon>Arthropoda</taxon>
        <taxon>Hexapoda</taxon>
        <taxon>Insecta</taxon>
        <taxon>Pterygota</taxon>
        <taxon>Neoptera</taxon>
        <taxon>Endopterygota</taxon>
        <taxon>Lepidoptera</taxon>
        <taxon>Glossata</taxon>
        <taxon>Ditrysia</taxon>
        <taxon>Tortricoidea</taxon>
        <taxon>Tortricidae</taxon>
        <taxon>Tortricinae</taxon>
        <taxon>Choristoneura</taxon>
    </lineage>
</organism>
<reference evidence="1 2" key="1">
    <citation type="journal article" date="2022" name="Genome Biol. Evol.">
        <title>The Spruce Budworm Genome: Reconstructing the Evolutionary History of Antifreeze Proteins.</title>
        <authorList>
            <person name="Beliveau C."/>
            <person name="Gagne P."/>
            <person name="Picq S."/>
            <person name="Vernygora O."/>
            <person name="Keeling C.I."/>
            <person name="Pinkney K."/>
            <person name="Doucet D."/>
            <person name="Wen F."/>
            <person name="Johnston J.S."/>
            <person name="Maaroufi H."/>
            <person name="Boyle B."/>
            <person name="Laroche J."/>
            <person name="Dewar K."/>
            <person name="Juretic N."/>
            <person name="Blackburn G."/>
            <person name="Nisole A."/>
            <person name="Brunet B."/>
            <person name="Brandao M."/>
            <person name="Lumley L."/>
            <person name="Duan J."/>
            <person name="Quan G."/>
            <person name="Lucarotti C.J."/>
            <person name="Roe A.D."/>
            <person name="Sperling F.A.H."/>
            <person name="Levesque R.C."/>
            <person name="Cusson M."/>
        </authorList>
    </citation>
    <scope>NUCLEOTIDE SEQUENCE [LARGE SCALE GENOMIC DNA]</scope>
    <source>
        <strain evidence="1">Glfc:IPQL:Cfum</strain>
    </source>
</reference>
<feature type="non-terminal residue" evidence="1">
    <location>
        <position position="742"/>
    </location>
</feature>
<keyword evidence="2" id="KW-1185">Reference proteome</keyword>
<sequence length="742" mass="83884">MWILAIIITILYSFIMILVPRRPRFYPPGPRSLPIVGNLISVWFGLMKLKDHYRLWRSWTQIYGDVVGLQLGFINVVVVSGKDFIKEVSSREVFDGRPNGFFYMMRSFGKKIGLVFADGQAWSSTRRVILKYLKSFGYGSRSMETYISEECTALVNHLRGSCQPVGVNEMFDVSVINILWRLVAGKRYDLKDVRAKQLCTLIKRCFKVVDMSGGILNFMPFLRYIIPGPIGYTEMMEIHDILYKFIRETIKEHEANIDVQNPRDVIDAFIIESIENKTDAFSDEELQVVCLDLLEAGMETVSNTAVFMLLHVALNSSVQARLRHEIDEVVGGRAPVLADRARMVYTEAVLLETLRISSVAPVGIPHMARDDARLGDYIVPKGTFLLLAMYDLHNGDHWKDPHVFRPERFLTKEGNLVQHEWLMPFGTVKKESHKKNECVRVCKMNETLGRGYARIECIRAARGEALATMEPGAPPPDRFIMAVDYFQHHYPNTTIMFDMSTVYIASACVAVVTNNLLVDLFTHPGVPGNDAVLCNIGWDGFSTRVSYTINLVAIGVVAFGCTVQQASYYGFTGCLPPRYTQAVMAGESAAGFWVSLDRIVTKYGFRQPRRSTFMFFVFSILILLGHSMLHHVMMRHPLVIHYLRLTNESRQRRRILLHVTPNEDATLIEGEPAGEGSYGVLKLQSPTLSTTGGVRARWAVARSIYPYMVSIGLVYFTTLSLYPGIASEVPSCRLGSWMPIIL</sequence>
<name>A0ACC0JQQ8_CHOFU</name>
<accession>A0ACC0JQQ8</accession>
<proteinExistence type="predicted"/>
<evidence type="ECO:0000313" key="2">
    <source>
        <dbReference type="Proteomes" id="UP001064048"/>
    </source>
</evidence>
<dbReference type="EMBL" id="CM046108">
    <property type="protein sequence ID" value="KAI8426384.1"/>
    <property type="molecule type" value="Genomic_DNA"/>
</dbReference>
<protein>
    <submittedName>
        <fullName evidence="1">Uncharacterized protein</fullName>
    </submittedName>
</protein>
<comment type="caution">
    <text evidence="1">The sequence shown here is derived from an EMBL/GenBank/DDBJ whole genome shotgun (WGS) entry which is preliminary data.</text>
</comment>
<evidence type="ECO:0000313" key="1">
    <source>
        <dbReference type="EMBL" id="KAI8426384.1"/>
    </source>
</evidence>
<gene>
    <name evidence="1" type="ORF">MSG28_005232</name>
</gene>